<dbReference type="CDD" id="cd00112">
    <property type="entry name" value="LDLa"/>
    <property type="match status" value="8"/>
</dbReference>
<dbReference type="InterPro" id="IPR011042">
    <property type="entry name" value="6-blade_b-propeller_TolB-like"/>
</dbReference>
<evidence type="ECO:0000256" key="6">
    <source>
        <dbReference type="ARBA" id="ARBA00022989"/>
    </source>
</evidence>
<reference evidence="15" key="1">
    <citation type="submission" date="2021-02" db="EMBL/GenBank/DDBJ databases">
        <authorList>
            <person name="Nowell W R."/>
        </authorList>
    </citation>
    <scope>NUCLEOTIDE SEQUENCE</scope>
</reference>
<keyword evidence="7 13" id="KW-0472">Membrane</keyword>
<dbReference type="SMART" id="SM00181">
    <property type="entry name" value="EGF"/>
    <property type="match status" value="6"/>
</dbReference>
<dbReference type="PROSITE" id="PS50068">
    <property type="entry name" value="LDLRA_2"/>
    <property type="match status" value="11"/>
</dbReference>
<dbReference type="GO" id="GO:0043235">
    <property type="term" value="C:receptor complex"/>
    <property type="evidence" value="ECO:0007669"/>
    <property type="project" value="TreeGrafter"/>
</dbReference>
<protein>
    <recommendedName>
        <fullName evidence="14">EGF-like domain-containing protein</fullName>
    </recommendedName>
</protein>
<evidence type="ECO:0000256" key="13">
    <source>
        <dbReference type="SAM" id="Phobius"/>
    </source>
</evidence>
<feature type="disulfide bond" evidence="12">
    <location>
        <begin position="41"/>
        <end position="53"/>
    </location>
</feature>
<feature type="domain" description="EGF-like" evidence="14">
    <location>
        <begin position="1726"/>
        <end position="1761"/>
    </location>
</feature>
<dbReference type="SUPFAM" id="SSF57184">
    <property type="entry name" value="Growth factor receptor domain"/>
    <property type="match status" value="1"/>
</dbReference>
<evidence type="ECO:0000256" key="5">
    <source>
        <dbReference type="ARBA" id="ARBA00022737"/>
    </source>
</evidence>
<dbReference type="GO" id="GO:0005886">
    <property type="term" value="C:plasma membrane"/>
    <property type="evidence" value="ECO:0007669"/>
    <property type="project" value="TreeGrafter"/>
</dbReference>
<dbReference type="Gene3D" id="2.120.10.30">
    <property type="entry name" value="TolB, C-terminal domain"/>
    <property type="match status" value="2"/>
</dbReference>
<evidence type="ECO:0000256" key="8">
    <source>
        <dbReference type="ARBA" id="ARBA00023157"/>
    </source>
</evidence>
<evidence type="ECO:0000256" key="4">
    <source>
        <dbReference type="ARBA" id="ARBA00022692"/>
    </source>
</evidence>
<feature type="disulfide bond" evidence="12">
    <location>
        <begin position="1064"/>
        <end position="1079"/>
    </location>
</feature>
<dbReference type="InterPro" id="IPR000152">
    <property type="entry name" value="EGF-type_Asp/Asn_hydroxyl_site"/>
</dbReference>
<keyword evidence="3" id="KW-0254">Endocytosis</keyword>
<evidence type="ECO:0000256" key="7">
    <source>
        <dbReference type="ARBA" id="ARBA00023136"/>
    </source>
</evidence>
<comment type="caution">
    <text evidence="15">The sequence shown here is derived from an EMBL/GenBank/DDBJ whole genome shotgun (WGS) entry which is preliminary data.</text>
</comment>
<dbReference type="InterPro" id="IPR002172">
    <property type="entry name" value="LDrepeatLR_classA_rpt"/>
</dbReference>
<dbReference type="PROSITE" id="PS00022">
    <property type="entry name" value="EGF_1"/>
    <property type="match status" value="2"/>
</dbReference>
<feature type="disulfide bond" evidence="11">
    <location>
        <begin position="1730"/>
        <end position="1740"/>
    </location>
</feature>
<dbReference type="PROSITE" id="PS01187">
    <property type="entry name" value="EGF_CA"/>
    <property type="match status" value="1"/>
</dbReference>
<dbReference type="Proteomes" id="UP000663864">
    <property type="component" value="Unassembled WGS sequence"/>
</dbReference>
<dbReference type="InterPro" id="IPR036055">
    <property type="entry name" value="LDL_receptor-like_sf"/>
</dbReference>
<evidence type="ECO:0000256" key="2">
    <source>
        <dbReference type="ARBA" id="ARBA00022536"/>
    </source>
</evidence>
<keyword evidence="5" id="KW-0677">Repeat</keyword>
<evidence type="ECO:0000313" key="16">
    <source>
        <dbReference type="Proteomes" id="UP000663864"/>
    </source>
</evidence>
<organism evidence="15 16">
    <name type="scientific">Rotaria sordida</name>
    <dbReference type="NCBI Taxonomy" id="392033"/>
    <lineage>
        <taxon>Eukaryota</taxon>
        <taxon>Metazoa</taxon>
        <taxon>Spiralia</taxon>
        <taxon>Gnathifera</taxon>
        <taxon>Rotifera</taxon>
        <taxon>Eurotatoria</taxon>
        <taxon>Bdelloidea</taxon>
        <taxon>Philodinida</taxon>
        <taxon>Philodinidae</taxon>
        <taxon>Rotaria</taxon>
    </lineage>
</organism>
<dbReference type="PANTHER" id="PTHR22722">
    <property type="entry name" value="LOW-DENSITY LIPOPROTEIN RECEPTOR-RELATED PROTEIN 2-RELATED"/>
    <property type="match status" value="1"/>
</dbReference>
<dbReference type="PROSITE" id="PS01186">
    <property type="entry name" value="EGF_2"/>
    <property type="match status" value="1"/>
</dbReference>
<dbReference type="SMART" id="SM00192">
    <property type="entry name" value="LDLa"/>
    <property type="match status" value="12"/>
</dbReference>
<dbReference type="Pfam" id="PF00057">
    <property type="entry name" value="Ldl_recept_a"/>
    <property type="match status" value="5"/>
</dbReference>
<dbReference type="SUPFAM" id="SSF63825">
    <property type="entry name" value="YWTD domain"/>
    <property type="match status" value="2"/>
</dbReference>
<accession>A0A814MR01</accession>
<evidence type="ECO:0000256" key="10">
    <source>
        <dbReference type="ARBA" id="ARBA00023180"/>
    </source>
</evidence>
<dbReference type="InterPro" id="IPR049883">
    <property type="entry name" value="NOTCH1_EGF-like"/>
</dbReference>
<evidence type="ECO:0000313" key="15">
    <source>
        <dbReference type="EMBL" id="CAF1079913.1"/>
    </source>
</evidence>
<dbReference type="CDD" id="cd00054">
    <property type="entry name" value="EGF_CA"/>
    <property type="match status" value="1"/>
</dbReference>
<dbReference type="SUPFAM" id="SSF57424">
    <property type="entry name" value="LDL receptor-like module"/>
    <property type="match status" value="8"/>
</dbReference>
<keyword evidence="8 11" id="KW-1015">Disulfide bond</keyword>
<evidence type="ECO:0000256" key="11">
    <source>
        <dbReference type="PROSITE-ProRule" id="PRU00076"/>
    </source>
</evidence>
<keyword evidence="4 13" id="KW-0812">Transmembrane</keyword>
<sequence length="1932" mass="223310">MQLLLIHIFLYQFIIYSIIIYADRQEILYNDYKKIDDSLLCPSYLFRCDNIRCLPYAFVCNGEYNCHDKTDEINCSTALINNDLCNQNSSINCEQDILHSIRLVEHGIHYEYTRPVQICIKRSSVCDGVIDCRNAIDEQCTQQNPLLTCSRDEYHCKITNRCIPKTWLCNGINDCLDPYSSDELDCPMMVKCTSNEFTCQSKNQCVSSTAVCDGVQDCADESDESPSICRFPRYCTRDQFACKSTKLCIPKSNICDTISQCHDRSDEMSCGCPIEDYVSDKLFYRCSLTDKCLPKNIECDIKRECNPIFFEDNDDNNECSSFSLLNNQICLSNNTCLGENQYCRGYFHKRCVCQTGYRMNETTGVCEDIDECRERVICDHYCINTRGSYHCSCHENYQLKSDKHTCTLRTNLFSFVSLYGLFDNGIYKLNLNNENELDKIKELSNINKNDFIPDNNTLITLTNHAYLLDYDPIENYLYFAECSVAIRPIIMSCPKTRGIFRINLNRSRYKKELVIDGRDYTSIQSLAVDWLHKNIYFVNTRLQTIDVCRLNGSFCQILLHQTVSDYLPQRIILYPEKGLLFYTAIVKSRAQHIVRLGMDGKNLKLLFTIKILNDIENANYLRPLLTIDRINHYLYFYDGLDKIFILNMHGEILHIQYQTTYRFHSFKIFSDKMYKAFTNVDGTNHSEFRINPKYALGTTLLGSGFIFNLDRVVQSFYNKSSRFGQGTLSLNSFHNLYYLRYPIHMIDFIIVDSNKKKVTESQCDKCEQLCFPNNLNQTEITCGCTQYYNLADDKHSCIPSCPEHFFNCQISKKCIPFYQHCDGIIDCVFGEDENNCQVLQTHFFDCQISKKCIPFYQHCDGIIDCVFGEDENNCQACNKTSSFHCSSNSKCITITDLCNNITDCLHGEDEHDIICGHYCEWPSINICKKKYPNLCSDVEFYCDGKCVSITHRCDDKPYCYDGADEPFDCINVTCPYEYFKCPLSGKCIPYEQVCDNIEDCPIIDKINGITADETSQACNFVLSRPPILTTTITTSTSQINITCESADLFRCKTSHFCINRTYVCDGDLDCSDSSDEENCEDYINHNLIAVSLHKDYTCINGYRCLQQRHELNNYNPLCISLNELCDGINQCPLGDDEHKWRCRNCTNCDSTTSYCELINHLPVCQCKKGYIKIANGSCILEDNLCNWSYGTCSHENLSQENDEINFCIKKKSIRNCQCDRGYNMKKNNDDSISCVVQSNQTFNVMLNPRASFYLNQYNSIFVPVNPSHHVIDAVFIPMDNIWCLFYTEQRNGHSFIWQQKFNQIINSTNRLQNNATQIWSSSLFYFTSLEVDWIHRLVYVLYDDPSSSLNGIEIMYSNKNDYTQLTFVNRLTFSNTKTISSINVHPLQGYLYISAYYDAQHSFVYRSLLDGSNLEIFLTLQYPVLSMTIDYRHPRLYVLLSNGEMESYAIDKSQPWKINVYYFKNLRPYSIDLYDDILVVMIFNTTDSTYDEIWIDKFGKTITEKYRKLKTAMIIRYIHEFKYPNIDISNMVHQVCSDSSCPVGRICISTPSYRPLCITPGQMNLCGSSCHSRGICSNGQCVCSNRTYVGDDCEMCRLTETINVGCFHIGNDLQPSCMCYLSRSKIRQTPYLCTTLKNDRGEIEVPCDRIIAPLKRELCSRKLFLDSSCEGTTYSLIFHIRTQSCICRETMNRNRNCLNNGLLIINDNENFTTCSCPFPFFGNQCELNQCINYCQNNGTCIVNGTELFCNCSNDFTGDKCQNNICHCQNKGICFLDNNKPICRCPRGFTGRYCHIGRQGFRLSFWFLIIIICTILSIIACILLRYNSKLFRIKYLFAHRRLHEQIGLEINSINATYSHVPTSDRNIYDRPLEDVLFDENDISELGMTNTQIDNGTDEFMDDPFYVDEKQPIFSHDRNLNTKSNIRSTHIGTL</sequence>
<dbReference type="InterPro" id="IPR009030">
    <property type="entry name" value="Growth_fac_rcpt_cys_sf"/>
</dbReference>
<dbReference type="InterPro" id="IPR018097">
    <property type="entry name" value="EGF_Ca-bd_CS"/>
</dbReference>
<dbReference type="PROSITE" id="PS50026">
    <property type="entry name" value="EGF_3"/>
    <property type="match status" value="2"/>
</dbReference>
<dbReference type="Gene3D" id="4.10.400.10">
    <property type="entry name" value="Low-density Lipoprotein Receptor"/>
    <property type="match status" value="9"/>
</dbReference>
<evidence type="ECO:0000256" key="9">
    <source>
        <dbReference type="ARBA" id="ARBA00023170"/>
    </source>
</evidence>
<dbReference type="InterPro" id="IPR051221">
    <property type="entry name" value="LDLR-related"/>
</dbReference>
<dbReference type="PROSITE" id="PS00010">
    <property type="entry name" value="ASX_HYDROXYL"/>
    <property type="match status" value="1"/>
</dbReference>
<keyword evidence="2 11" id="KW-0245">EGF-like domain</keyword>
<dbReference type="InterPro" id="IPR023415">
    <property type="entry name" value="LDLR_class-A_CS"/>
</dbReference>
<dbReference type="GO" id="GO:0005509">
    <property type="term" value="F:calcium ion binding"/>
    <property type="evidence" value="ECO:0007669"/>
    <property type="project" value="InterPro"/>
</dbReference>
<dbReference type="InterPro" id="IPR000742">
    <property type="entry name" value="EGF"/>
</dbReference>
<evidence type="ECO:0000256" key="12">
    <source>
        <dbReference type="PROSITE-ProRule" id="PRU00124"/>
    </source>
</evidence>
<evidence type="ECO:0000256" key="1">
    <source>
        <dbReference type="ARBA" id="ARBA00004167"/>
    </source>
</evidence>
<dbReference type="SMART" id="SM00179">
    <property type="entry name" value="EGF_CA"/>
    <property type="match status" value="1"/>
</dbReference>
<feature type="disulfide bond" evidence="11">
    <location>
        <begin position="1784"/>
        <end position="1793"/>
    </location>
</feature>
<feature type="disulfide bond" evidence="12">
    <location>
        <begin position="255"/>
        <end position="270"/>
    </location>
</feature>
<feature type="disulfide bond" evidence="12">
    <location>
        <begin position="859"/>
        <end position="874"/>
    </location>
</feature>
<dbReference type="SUPFAM" id="SSF57196">
    <property type="entry name" value="EGF/Laminin"/>
    <property type="match status" value="1"/>
</dbReference>
<evidence type="ECO:0000256" key="3">
    <source>
        <dbReference type="ARBA" id="ARBA00022583"/>
    </source>
</evidence>
<comment type="subcellular location">
    <subcellularLocation>
        <location evidence="1">Membrane</location>
        <topology evidence="1">Single-pass membrane protein</topology>
    </subcellularLocation>
</comment>
<gene>
    <name evidence="15" type="ORF">ZHD862_LOCUS16528</name>
</gene>
<name>A0A814MR01_9BILA</name>
<comment type="caution">
    <text evidence="11">Lacks conserved residue(s) required for the propagation of feature annotation.</text>
</comment>
<feature type="transmembrane region" description="Helical" evidence="13">
    <location>
        <begin position="1802"/>
        <end position="1823"/>
    </location>
</feature>
<feature type="disulfide bond" evidence="12">
    <location>
        <begin position="48"/>
        <end position="66"/>
    </location>
</feature>
<dbReference type="PROSITE" id="PS01209">
    <property type="entry name" value="LDLRA_1"/>
    <property type="match status" value="4"/>
</dbReference>
<dbReference type="GO" id="GO:0006897">
    <property type="term" value="P:endocytosis"/>
    <property type="evidence" value="ECO:0007669"/>
    <property type="project" value="UniProtKB-KW"/>
</dbReference>
<dbReference type="PRINTS" id="PR00261">
    <property type="entry name" value="LDLRECEPTOR"/>
</dbReference>
<feature type="domain" description="EGF-like" evidence="14">
    <location>
        <begin position="1762"/>
        <end position="1794"/>
    </location>
</feature>
<evidence type="ECO:0000259" key="14">
    <source>
        <dbReference type="PROSITE" id="PS50026"/>
    </source>
</evidence>
<feature type="disulfide bond" evidence="11">
    <location>
        <begin position="1751"/>
        <end position="1760"/>
    </location>
</feature>
<dbReference type="PANTHER" id="PTHR22722:SF14">
    <property type="entry name" value="MEGALIN, ISOFORM A"/>
    <property type="match status" value="1"/>
</dbReference>
<dbReference type="Gene3D" id="2.10.25.10">
    <property type="entry name" value="Laminin"/>
    <property type="match status" value="3"/>
</dbReference>
<keyword evidence="6 13" id="KW-1133">Transmembrane helix</keyword>
<dbReference type="Pfam" id="PF07645">
    <property type="entry name" value="EGF_CA"/>
    <property type="match status" value="1"/>
</dbReference>
<feature type="disulfide bond" evidence="12">
    <location>
        <begin position="821"/>
        <end position="836"/>
    </location>
</feature>
<dbReference type="SMART" id="SM00135">
    <property type="entry name" value="LY"/>
    <property type="match status" value="2"/>
</dbReference>
<dbReference type="EMBL" id="CAJNOT010000784">
    <property type="protein sequence ID" value="CAF1079913.1"/>
    <property type="molecule type" value="Genomic_DNA"/>
</dbReference>
<dbReference type="InterPro" id="IPR000033">
    <property type="entry name" value="LDLR_classB_rpt"/>
</dbReference>
<feature type="disulfide bond" evidence="12">
    <location>
        <begin position="60"/>
        <end position="75"/>
    </location>
</feature>
<keyword evidence="10" id="KW-0325">Glycoprotein</keyword>
<proteinExistence type="predicted"/>
<dbReference type="InterPro" id="IPR001881">
    <property type="entry name" value="EGF-like_Ca-bd_dom"/>
</dbReference>
<keyword evidence="9" id="KW-0675">Receptor</keyword>